<dbReference type="PANTHER" id="PTHR22946:SF12">
    <property type="entry name" value="CONIDIAL PIGMENT BIOSYNTHESIS PROTEIN AYG1 (AFU_ORTHOLOGUE AFUA_2G17550)"/>
    <property type="match status" value="1"/>
</dbReference>
<gene>
    <name evidence="3" type="ORF">GCM10011399_37330</name>
</gene>
<dbReference type="Proteomes" id="UP000598775">
    <property type="component" value="Unassembled WGS sequence"/>
</dbReference>
<proteinExistence type="inferred from homology"/>
<evidence type="ECO:0000313" key="3">
    <source>
        <dbReference type="EMBL" id="GGF41158.1"/>
    </source>
</evidence>
<dbReference type="RefSeq" id="WP_188681176.1">
    <property type="nucleotide sequence ID" value="NZ_BMGP01000009.1"/>
</dbReference>
<dbReference type="SUPFAM" id="SSF53474">
    <property type="entry name" value="alpha/beta-Hydrolases"/>
    <property type="match status" value="1"/>
</dbReference>
<keyword evidence="3" id="KW-0378">Hydrolase</keyword>
<evidence type="ECO:0000256" key="1">
    <source>
        <dbReference type="ARBA" id="ARBA00038115"/>
    </source>
</evidence>
<accession>A0A917BG12</accession>
<keyword evidence="4" id="KW-1185">Reference proteome</keyword>
<dbReference type="GO" id="GO:0004177">
    <property type="term" value="F:aminopeptidase activity"/>
    <property type="evidence" value="ECO:0007669"/>
    <property type="project" value="UniProtKB-KW"/>
</dbReference>
<evidence type="ECO:0000313" key="4">
    <source>
        <dbReference type="Proteomes" id="UP000598775"/>
    </source>
</evidence>
<dbReference type="EMBL" id="BMGP01000009">
    <property type="protein sequence ID" value="GGF41158.1"/>
    <property type="molecule type" value="Genomic_DNA"/>
</dbReference>
<dbReference type="Gene3D" id="1.20.1440.110">
    <property type="entry name" value="acylaminoacyl peptidase"/>
    <property type="match status" value="1"/>
</dbReference>
<protein>
    <submittedName>
        <fullName evidence="3">Dipeptidyl aminopeptidase</fullName>
    </submittedName>
</protein>
<comment type="similarity">
    <text evidence="1">Belongs to the AB hydrolase superfamily. FUS2 hydrolase family.</text>
</comment>
<keyword evidence="3" id="KW-0031">Aminopeptidase</keyword>
<dbReference type="InterPro" id="IPR050261">
    <property type="entry name" value="FrsA_esterase"/>
</dbReference>
<name>A0A917BG12_9MICO</name>
<reference evidence="3 4" key="1">
    <citation type="journal article" date="2014" name="Int. J. Syst. Evol. Microbiol.">
        <title>Complete genome sequence of Corynebacterium casei LMG S-19264T (=DSM 44701T), isolated from a smear-ripened cheese.</title>
        <authorList>
            <consortium name="US DOE Joint Genome Institute (JGI-PGF)"/>
            <person name="Walter F."/>
            <person name="Albersmeier A."/>
            <person name="Kalinowski J."/>
            <person name="Ruckert C."/>
        </authorList>
    </citation>
    <scope>NUCLEOTIDE SEQUENCE [LARGE SCALE GENOMIC DNA]</scope>
    <source>
        <strain evidence="3 4">CGMCC 1.12976</strain>
    </source>
</reference>
<comment type="caution">
    <text evidence="3">The sequence shown here is derived from an EMBL/GenBank/DDBJ whole genome shotgun (WGS) entry which is preliminary data.</text>
</comment>
<sequence length="419" mass="45277">MTTHDTIPLFSTNPDHDFEIRTALGHAVEGAADIGEVLAATAHIGKNDHEAWFTAWNSLAERTAETAATAEAAGHRVSAAEAYLRASAYYSVAVNATSALPDSSDLVPTFRKQRASWESFVSLTAMARASHVDIPFELSSLPGYFFRPTTDLGANGVTLVAVNGSDGSLAGLWAACVAPALKRGYNVLVFDGPGQQSQLFERNIPFRPDWENILTPVYDFVSRQKGVDPARIGLYGISQGSFWVARALAFEHRYAAAITDPGLVDVSTSWVSQLPKSLMKLIDDGKNARFDTEMGIAMKLSPATARTWQFRARPYGATGYAETINAVRACTIADIASRITTPLLITDPQGEQFWPGQAEQLATLTPSVSTIVHFTEAEGANGHCQPMARSLTAQRMFDWLDDTLYSRIPAVVSSGKLGS</sequence>
<keyword evidence="3" id="KW-0645">Protease</keyword>
<dbReference type="Pfam" id="PF12697">
    <property type="entry name" value="Abhydrolase_6"/>
    <property type="match status" value="1"/>
</dbReference>
<dbReference type="Gene3D" id="3.40.50.1820">
    <property type="entry name" value="alpha/beta hydrolase"/>
    <property type="match status" value="1"/>
</dbReference>
<dbReference type="InterPro" id="IPR000073">
    <property type="entry name" value="AB_hydrolase_1"/>
</dbReference>
<feature type="domain" description="AB hydrolase-1" evidence="2">
    <location>
        <begin position="160"/>
        <end position="363"/>
    </location>
</feature>
<dbReference type="InterPro" id="IPR029058">
    <property type="entry name" value="AB_hydrolase_fold"/>
</dbReference>
<organism evidence="3 4">
    <name type="scientific">Subtercola lobariae</name>
    <dbReference type="NCBI Taxonomy" id="1588641"/>
    <lineage>
        <taxon>Bacteria</taxon>
        <taxon>Bacillati</taxon>
        <taxon>Actinomycetota</taxon>
        <taxon>Actinomycetes</taxon>
        <taxon>Micrococcales</taxon>
        <taxon>Microbacteriaceae</taxon>
        <taxon>Subtercola</taxon>
    </lineage>
</organism>
<evidence type="ECO:0000259" key="2">
    <source>
        <dbReference type="Pfam" id="PF12697"/>
    </source>
</evidence>
<dbReference type="AlphaFoldDB" id="A0A917BG12"/>
<dbReference type="PANTHER" id="PTHR22946">
    <property type="entry name" value="DIENELACTONE HYDROLASE DOMAIN-CONTAINING PROTEIN-RELATED"/>
    <property type="match status" value="1"/>
</dbReference>